<evidence type="ECO:0000313" key="2">
    <source>
        <dbReference type="Proteomes" id="UP000569005"/>
    </source>
</evidence>
<dbReference type="Proteomes" id="UP000569005">
    <property type="component" value="Unassembled WGS sequence"/>
</dbReference>
<gene>
    <name evidence="1" type="ORF">HDF13_001900</name>
</gene>
<reference evidence="1" key="1">
    <citation type="submission" date="2020-08" db="EMBL/GenBank/DDBJ databases">
        <title>Genomic Encyclopedia of Type Strains, Phase IV (KMG-V): Genome sequencing to study the core and pangenomes of soil and plant-associated prokaryotes.</title>
        <authorList>
            <person name="Whitman W."/>
        </authorList>
    </citation>
    <scope>NUCLEOTIDE SEQUENCE</scope>
    <source>
        <strain evidence="1">M8UP15</strain>
    </source>
</reference>
<protein>
    <submittedName>
        <fullName evidence="1">Uncharacterized protein</fullName>
    </submittedName>
</protein>
<organism evidence="1 2">
    <name type="scientific">Tunturiibacter gelidiferens</name>
    <dbReference type="NCBI Taxonomy" id="3069689"/>
    <lineage>
        <taxon>Bacteria</taxon>
        <taxon>Pseudomonadati</taxon>
        <taxon>Acidobacteriota</taxon>
        <taxon>Terriglobia</taxon>
        <taxon>Terriglobales</taxon>
        <taxon>Acidobacteriaceae</taxon>
        <taxon>Tunturiibacter</taxon>
    </lineage>
</organism>
<keyword evidence="2" id="KW-1185">Reference proteome</keyword>
<comment type="caution">
    <text evidence="1">The sequence shown here is derived from an EMBL/GenBank/DDBJ whole genome shotgun (WGS) entry which is preliminary data.</text>
</comment>
<proteinExistence type="predicted"/>
<evidence type="ECO:0000313" key="1">
    <source>
        <dbReference type="EMBL" id="MBB5339567.1"/>
    </source>
</evidence>
<accession>A0ACC5NYA3</accession>
<dbReference type="EMBL" id="JACHEA010000001">
    <property type="protein sequence ID" value="MBB5339567.1"/>
    <property type="molecule type" value="Genomic_DNA"/>
</dbReference>
<sequence length="194" mass="21984">MKCSPFTSWTINRRRPRRCRGEGFRAWLNGLQFASLFLLGMRHIADGTDHLLFLLVLLLPAPLLTARSRWQRPAGVRQSLFRILGIVTAFTIGHSIRLGLAAMNVVHVPEHPIETLIAESILVSAMHALSPLFPGREAWIAAFFGLVHGLAFAATLDRLGLSHWERVAGILVFIWVLRRCRCWWLLPFCRHSCS</sequence>
<name>A0ACC5NYA3_9BACT</name>